<dbReference type="AlphaFoldDB" id="A0A0E0AJ67"/>
<keyword evidence="3" id="KW-1185">Reference proteome</keyword>
<evidence type="ECO:0000313" key="2">
    <source>
        <dbReference type="EnsemblPlants" id="OGLUM07G12160.1"/>
    </source>
</evidence>
<feature type="region of interest" description="Disordered" evidence="1">
    <location>
        <begin position="273"/>
        <end position="344"/>
    </location>
</feature>
<organism evidence="2">
    <name type="scientific">Oryza glumipatula</name>
    <dbReference type="NCBI Taxonomy" id="40148"/>
    <lineage>
        <taxon>Eukaryota</taxon>
        <taxon>Viridiplantae</taxon>
        <taxon>Streptophyta</taxon>
        <taxon>Embryophyta</taxon>
        <taxon>Tracheophyta</taxon>
        <taxon>Spermatophyta</taxon>
        <taxon>Magnoliopsida</taxon>
        <taxon>Liliopsida</taxon>
        <taxon>Poales</taxon>
        <taxon>Poaceae</taxon>
        <taxon>BOP clade</taxon>
        <taxon>Oryzoideae</taxon>
        <taxon>Oryzeae</taxon>
        <taxon>Oryzinae</taxon>
        <taxon>Oryza</taxon>
    </lineage>
</organism>
<dbReference type="Proteomes" id="UP000026961">
    <property type="component" value="Chromosome 7"/>
</dbReference>
<evidence type="ECO:0000256" key="1">
    <source>
        <dbReference type="SAM" id="MobiDB-lite"/>
    </source>
</evidence>
<evidence type="ECO:0000313" key="3">
    <source>
        <dbReference type="Proteomes" id="UP000026961"/>
    </source>
</evidence>
<reference evidence="2" key="1">
    <citation type="submission" date="2015-04" db="UniProtKB">
        <authorList>
            <consortium name="EnsemblPlants"/>
        </authorList>
    </citation>
    <scope>IDENTIFICATION</scope>
</reference>
<dbReference type="EnsemblPlants" id="OGLUM07G12160.1">
    <property type="protein sequence ID" value="OGLUM07G12160.1"/>
    <property type="gene ID" value="OGLUM07G12160"/>
</dbReference>
<name>A0A0E0AJ67_9ORYZ</name>
<sequence length="370" mass="39417">MATTAAMVAATTTMTMTSGGRRLAIARRAGGVGRGGTRRGAGVQGSRPATRRDLGEVSISMILKFEIIFRLHNRIAFVLEFGVNVTTGMRALGLQDPVALVSISRWSPNQGAPQLAIILNPSFLRHRWGLCPGWPYWAAAMGLSDLTLSTELEPIGLSSTEQGTLIGSRQVEPRGKSMGTAIDSEPTAIDLFNELHCSKLKGFGRLRIFGVFGWQVPHVSVTGKRTRNSCSITRHGVLWPWRHGGSSAAASASFVGDGARRLRQTAAEAEEVEANAVAQHRAPGWRGDGARRREADAGVEVERETAARKGGLSLGALPAAAAREGDGDDDGAAPGGSTEQQRRWRLLTVEMAAAALDEGEEKEGGGQRYL</sequence>
<reference evidence="2" key="2">
    <citation type="submission" date="2018-05" db="EMBL/GenBank/DDBJ databases">
        <title>OgluRS3 (Oryza glumaepatula Reference Sequence Version 3).</title>
        <authorList>
            <person name="Zhang J."/>
            <person name="Kudrna D."/>
            <person name="Lee S."/>
            <person name="Talag J."/>
            <person name="Welchert J."/>
            <person name="Wing R.A."/>
        </authorList>
    </citation>
    <scope>NUCLEOTIDE SEQUENCE [LARGE SCALE GENOMIC DNA]</scope>
</reference>
<proteinExistence type="predicted"/>
<protein>
    <submittedName>
        <fullName evidence="2">Uncharacterized protein</fullName>
    </submittedName>
</protein>
<dbReference type="HOGENOM" id="CLU_748802_0_0_1"/>
<feature type="compositionally biased region" description="Low complexity" evidence="1">
    <location>
        <begin position="310"/>
        <end position="322"/>
    </location>
</feature>
<dbReference type="Gramene" id="OGLUM07G12160.1">
    <property type="protein sequence ID" value="OGLUM07G12160.1"/>
    <property type="gene ID" value="OGLUM07G12160"/>
</dbReference>
<feature type="compositionally biased region" description="Basic and acidic residues" evidence="1">
    <location>
        <begin position="288"/>
        <end position="307"/>
    </location>
</feature>
<accession>A0A0E0AJ67</accession>